<comment type="similarity">
    <text evidence="2">Belongs to the glycosyl hydrolase 39 family.</text>
</comment>
<name>E5A5X3_LEPMJ</name>
<dbReference type="Gene3D" id="3.20.20.80">
    <property type="entry name" value="Glycosidases"/>
    <property type="match status" value="1"/>
</dbReference>
<dbReference type="VEuPathDB" id="FungiDB:LEMA_P082570.1"/>
<protein>
    <submittedName>
        <fullName evidence="7">Similar to beta-xylosidase</fullName>
    </submittedName>
</protein>
<dbReference type="OrthoDB" id="3445803at2759"/>
<evidence type="ECO:0000256" key="4">
    <source>
        <dbReference type="ARBA" id="ARBA00023295"/>
    </source>
</evidence>
<keyword evidence="4" id="KW-0326">Glycosidase</keyword>
<dbReference type="EMBL" id="FP929135">
    <property type="protein sequence ID" value="CBX99018.1"/>
    <property type="molecule type" value="Genomic_DNA"/>
</dbReference>
<keyword evidence="3" id="KW-0378">Hydrolase</keyword>
<feature type="domain" description="Glycosyl hydrolases family 39 N-terminal catalytic" evidence="6">
    <location>
        <begin position="166"/>
        <end position="243"/>
    </location>
</feature>
<evidence type="ECO:0000313" key="7">
    <source>
        <dbReference type="EMBL" id="CBX99018.1"/>
    </source>
</evidence>
<dbReference type="InParanoid" id="E5A5X3"/>
<keyword evidence="5" id="KW-0732">Signal</keyword>
<gene>
    <name evidence="7" type="ORF">LEMA_P082570.1</name>
</gene>
<dbReference type="InterPro" id="IPR017853">
    <property type="entry name" value="GH"/>
</dbReference>
<dbReference type="STRING" id="985895.E5A5X3"/>
<dbReference type="Pfam" id="PF01229">
    <property type="entry name" value="Glyco_hydro_39"/>
    <property type="match status" value="1"/>
</dbReference>
<keyword evidence="8" id="KW-1185">Reference proteome</keyword>
<evidence type="ECO:0000256" key="2">
    <source>
        <dbReference type="ARBA" id="ARBA00008875"/>
    </source>
</evidence>
<dbReference type="AlphaFoldDB" id="E5A5X3"/>
<dbReference type="PROSITE" id="PS00659">
    <property type="entry name" value="GLYCOSYL_HYDROL_F5"/>
    <property type="match status" value="1"/>
</dbReference>
<evidence type="ECO:0000256" key="3">
    <source>
        <dbReference type="ARBA" id="ARBA00022801"/>
    </source>
</evidence>
<dbReference type="GeneID" id="13288850"/>
<sequence>MKTTLFSSFLLAGASQVHALTIRQTAGTGATVDLARSTGPAAFQQAGWIYGFPDNGTDADTSIPENFIRDLKFIGSRAGGAQTPTRGWIDGYESYVPRLESTISNYRTTRKYGGYFVLLVHDMWGADGSSIPLFPGDNGNWTETDNFLAQVVKDLQEFNLLDNLVIDIWNEPDITPFWNRSFEQYLEYYVRAHKFFKQALPQTQISGPSMAAAPSLRDTKWQSWLRSVAGNDTVPDIYSWHQIGTGSRQPDTTVPDFNTLKAVHSLPDLPIDVNEYAAKDEQNPGTSVYYIAQLERHNIRGLRANWGSTTALHDGLADLVVKDASGSYFPNGEWQLYKYYASMEGNRLATTAATDRRFDVFATRSGNGVKIIAGTRNNQGQYEIRVSGLADIGLPESGTISIRTLRFDWAGDAGEVGPPQDLGASDITYTGGAATIPFNPATSSTAYAFEINRA</sequence>
<feature type="chain" id="PRO_5003192435" evidence="5">
    <location>
        <begin position="20"/>
        <end position="454"/>
    </location>
</feature>
<reference evidence="8" key="1">
    <citation type="journal article" date="2011" name="Nat. Commun.">
        <title>Effector diversification within compartments of the Leptosphaeria maculans genome affected by Repeat-Induced Point mutations.</title>
        <authorList>
            <person name="Rouxel T."/>
            <person name="Grandaubert J."/>
            <person name="Hane J.K."/>
            <person name="Hoede C."/>
            <person name="van de Wouw A.P."/>
            <person name="Couloux A."/>
            <person name="Dominguez V."/>
            <person name="Anthouard V."/>
            <person name="Bally P."/>
            <person name="Bourras S."/>
            <person name="Cozijnsen A.J."/>
            <person name="Ciuffetti L.M."/>
            <person name="Degrave A."/>
            <person name="Dilmaghani A."/>
            <person name="Duret L."/>
            <person name="Fudal I."/>
            <person name="Goodwin S.B."/>
            <person name="Gout L."/>
            <person name="Glaser N."/>
            <person name="Linglin J."/>
            <person name="Kema G.H.J."/>
            <person name="Lapalu N."/>
            <person name="Lawrence C.B."/>
            <person name="May K."/>
            <person name="Meyer M."/>
            <person name="Ollivier B."/>
            <person name="Poulain J."/>
            <person name="Schoch C.L."/>
            <person name="Simon A."/>
            <person name="Spatafora J.W."/>
            <person name="Stachowiak A."/>
            <person name="Turgeon B.G."/>
            <person name="Tyler B.M."/>
            <person name="Vincent D."/>
            <person name="Weissenbach J."/>
            <person name="Amselem J."/>
            <person name="Quesneville H."/>
            <person name="Oliver R.P."/>
            <person name="Wincker P."/>
            <person name="Balesdent M.-H."/>
            <person name="Howlett B.J."/>
        </authorList>
    </citation>
    <scope>NUCLEOTIDE SEQUENCE [LARGE SCALE GENOMIC DNA]</scope>
    <source>
        <strain evidence="8">JN3 / isolate v23.1.3 / race Av1-4-5-6-7-8</strain>
    </source>
</reference>
<comment type="similarity">
    <text evidence="1">Belongs to the glycosyl hydrolase 5 (cellulase A) family.</text>
</comment>
<evidence type="ECO:0000313" key="8">
    <source>
        <dbReference type="Proteomes" id="UP000002668"/>
    </source>
</evidence>
<dbReference type="Proteomes" id="UP000002668">
    <property type="component" value="Genome"/>
</dbReference>
<feature type="signal peptide" evidence="5">
    <location>
        <begin position="1"/>
        <end position="19"/>
    </location>
</feature>
<dbReference type="SUPFAM" id="SSF51445">
    <property type="entry name" value="(Trans)glycosidases"/>
    <property type="match status" value="1"/>
</dbReference>
<dbReference type="InterPro" id="IPR049166">
    <property type="entry name" value="GH39_cat"/>
</dbReference>
<dbReference type="GO" id="GO:0004553">
    <property type="term" value="F:hydrolase activity, hydrolyzing O-glycosyl compounds"/>
    <property type="evidence" value="ECO:0007669"/>
    <property type="project" value="InterPro"/>
</dbReference>
<accession>E5A5X3</accession>
<dbReference type="OMA" id="YKYYAAM"/>
<evidence type="ECO:0000259" key="6">
    <source>
        <dbReference type="Pfam" id="PF01229"/>
    </source>
</evidence>
<evidence type="ECO:0000256" key="1">
    <source>
        <dbReference type="ARBA" id="ARBA00005641"/>
    </source>
</evidence>
<dbReference type="InterPro" id="IPR018087">
    <property type="entry name" value="Glyco_hydro_5_CS"/>
</dbReference>
<proteinExistence type="inferred from homology"/>
<dbReference type="GO" id="GO:0005975">
    <property type="term" value="P:carbohydrate metabolic process"/>
    <property type="evidence" value="ECO:0007669"/>
    <property type="project" value="InterPro"/>
</dbReference>
<dbReference type="HOGENOM" id="CLU_023231_1_0_1"/>
<dbReference type="RefSeq" id="XP_003842497.1">
    <property type="nucleotide sequence ID" value="XM_003842449.1"/>
</dbReference>
<dbReference type="eggNOG" id="ENOG502RGI5">
    <property type="taxonomic scope" value="Eukaryota"/>
</dbReference>
<dbReference type="CAZy" id="GH39">
    <property type="family name" value="Glycoside Hydrolase Family 39"/>
</dbReference>
<evidence type="ECO:0000256" key="5">
    <source>
        <dbReference type="SAM" id="SignalP"/>
    </source>
</evidence>
<organism evidence="7 8">
    <name type="scientific">Leptosphaeria maculans (strain JN3 / isolate v23.1.3 / race Av1-4-5-6-7-8)</name>
    <name type="common">Blackleg fungus</name>
    <name type="synonym">Phoma lingam</name>
    <dbReference type="NCBI Taxonomy" id="985895"/>
    <lineage>
        <taxon>Eukaryota</taxon>
        <taxon>Fungi</taxon>
        <taxon>Dikarya</taxon>
        <taxon>Ascomycota</taxon>
        <taxon>Pezizomycotina</taxon>
        <taxon>Dothideomycetes</taxon>
        <taxon>Pleosporomycetidae</taxon>
        <taxon>Pleosporales</taxon>
        <taxon>Pleosporineae</taxon>
        <taxon>Leptosphaeriaceae</taxon>
        <taxon>Plenodomus</taxon>
        <taxon>Plenodomus lingam/Leptosphaeria maculans species complex</taxon>
    </lineage>
</organism>